<organism evidence="3 4">
    <name type="scientific">Chlamydomonas reinhardtii</name>
    <name type="common">Chlamydomonas smithii</name>
    <dbReference type="NCBI Taxonomy" id="3055"/>
    <lineage>
        <taxon>Eukaryota</taxon>
        <taxon>Viridiplantae</taxon>
        <taxon>Chlorophyta</taxon>
        <taxon>core chlorophytes</taxon>
        <taxon>Chlorophyceae</taxon>
        <taxon>CS clade</taxon>
        <taxon>Chlamydomonadales</taxon>
        <taxon>Chlamydomonadaceae</taxon>
        <taxon>Chlamydomonas</taxon>
    </lineage>
</organism>
<dbReference type="RefSeq" id="XP_042916889.1">
    <property type="nucleotide sequence ID" value="XM_043070216.1"/>
</dbReference>
<dbReference type="KEGG" id="cre:CHLRE_14g622650v5"/>
<dbReference type="GeneID" id="66056255"/>
<dbReference type="AlphaFoldDB" id="A0A2K3CY36"/>
<evidence type="ECO:0000256" key="1">
    <source>
        <dbReference type="SAM" id="MobiDB-lite"/>
    </source>
</evidence>
<feature type="region of interest" description="Disordered" evidence="1">
    <location>
        <begin position="71"/>
        <end position="91"/>
    </location>
</feature>
<feature type="signal peptide" evidence="2">
    <location>
        <begin position="1"/>
        <end position="18"/>
    </location>
</feature>
<accession>A0A2K3CY36</accession>
<protein>
    <submittedName>
        <fullName evidence="3">Uncharacterized protein</fullName>
    </submittedName>
</protein>
<proteinExistence type="predicted"/>
<keyword evidence="4" id="KW-1185">Reference proteome</keyword>
<dbReference type="Gramene" id="PNW73195">
    <property type="protein sequence ID" value="PNW73195"/>
    <property type="gene ID" value="CHLRE_14g622650v5"/>
</dbReference>
<dbReference type="InParanoid" id="A0A2K3CY36"/>
<keyword evidence="2" id="KW-0732">Signal</keyword>
<name>A0A2K3CY36_CHLRE</name>
<evidence type="ECO:0000313" key="4">
    <source>
        <dbReference type="Proteomes" id="UP000006906"/>
    </source>
</evidence>
<evidence type="ECO:0000313" key="3">
    <source>
        <dbReference type="EMBL" id="PNW73195.1"/>
    </source>
</evidence>
<feature type="chain" id="PRO_5014345656" evidence="2">
    <location>
        <begin position="19"/>
        <end position="240"/>
    </location>
</feature>
<reference evidence="3 4" key="1">
    <citation type="journal article" date="2007" name="Science">
        <title>The Chlamydomonas genome reveals the evolution of key animal and plant functions.</title>
        <authorList>
            <person name="Merchant S.S."/>
            <person name="Prochnik S.E."/>
            <person name="Vallon O."/>
            <person name="Harris E.H."/>
            <person name="Karpowicz S.J."/>
            <person name="Witman G.B."/>
            <person name="Terry A."/>
            <person name="Salamov A."/>
            <person name="Fritz-Laylin L.K."/>
            <person name="Marechal-Drouard L."/>
            <person name="Marshall W.F."/>
            <person name="Qu L.H."/>
            <person name="Nelson D.R."/>
            <person name="Sanderfoot A.A."/>
            <person name="Spalding M.H."/>
            <person name="Kapitonov V.V."/>
            <person name="Ren Q."/>
            <person name="Ferris P."/>
            <person name="Lindquist E."/>
            <person name="Shapiro H."/>
            <person name="Lucas S.M."/>
            <person name="Grimwood J."/>
            <person name="Schmutz J."/>
            <person name="Cardol P."/>
            <person name="Cerutti H."/>
            <person name="Chanfreau G."/>
            <person name="Chen C.L."/>
            <person name="Cognat V."/>
            <person name="Croft M.T."/>
            <person name="Dent R."/>
            <person name="Dutcher S."/>
            <person name="Fernandez E."/>
            <person name="Fukuzawa H."/>
            <person name="Gonzalez-Ballester D."/>
            <person name="Gonzalez-Halphen D."/>
            <person name="Hallmann A."/>
            <person name="Hanikenne M."/>
            <person name="Hippler M."/>
            <person name="Inwood W."/>
            <person name="Jabbari K."/>
            <person name="Kalanon M."/>
            <person name="Kuras R."/>
            <person name="Lefebvre P.A."/>
            <person name="Lemaire S.D."/>
            <person name="Lobanov A.V."/>
            <person name="Lohr M."/>
            <person name="Manuell A."/>
            <person name="Meier I."/>
            <person name="Mets L."/>
            <person name="Mittag M."/>
            <person name="Mittelmeier T."/>
            <person name="Moroney J.V."/>
            <person name="Moseley J."/>
            <person name="Napoli C."/>
            <person name="Nedelcu A.M."/>
            <person name="Niyogi K."/>
            <person name="Novoselov S.V."/>
            <person name="Paulsen I.T."/>
            <person name="Pazour G."/>
            <person name="Purton S."/>
            <person name="Ral J.P."/>
            <person name="Riano-Pachon D.M."/>
            <person name="Riekhof W."/>
            <person name="Rymarquis L."/>
            <person name="Schroda M."/>
            <person name="Stern D."/>
            <person name="Umen J."/>
            <person name="Willows R."/>
            <person name="Wilson N."/>
            <person name="Zimmer S.L."/>
            <person name="Allmer J."/>
            <person name="Balk J."/>
            <person name="Bisova K."/>
            <person name="Chen C.J."/>
            <person name="Elias M."/>
            <person name="Gendler K."/>
            <person name="Hauser C."/>
            <person name="Lamb M.R."/>
            <person name="Ledford H."/>
            <person name="Long J.C."/>
            <person name="Minagawa J."/>
            <person name="Page M.D."/>
            <person name="Pan J."/>
            <person name="Pootakham W."/>
            <person name="Roje S."/>
            <person name="Rose A."/>
            <person name="Stahlberg E."/>
            <person name="Terauchi A.M."/>
            <person name="Yang P."/>
            <person name="Ball S."/>
            <person name="Bowler C."/>
            <person name="Dieckmann C.L."/>
            <person name="Gladyshev V.N."/>
            <person name="Green P."/>
            <person name="Jorgensen R."/>
            <person name="Mayfield S."/>
            <person name="Mueller-Roeber B."/>
            <person name="Rajamani S."/>
            <person name="Sayre R.T."/>
            <person name="Brokstein P."/>
            <person name="Dubchak I."/>
            <person name="Goodstein D."/>
            <person name="Hornick L."/>
            <person name="Huang Y.W."/>
            <person name="Jhaveri J."/>
            <person name="Luo Y."/>
            <person name="Martinez D."/>
            <person name="Ngau W.C."/>
            <person name="Otillar B."/>
            <person name="Poliakov A."/>
            <person name="Porter A."/>
            <person name="Szajkowski L."/>
            <person name="Werner G."/>
            <person name="Zhou K."/>
            <person name="Grigoriev I.V."/>
            <person name="Rokhsar D.S."/>
            <person name="Grossman A.R."/>
        </authorList>
    </citation>
    <scope>NUCLEOTIDE SEQUENCE [LARGE SCALE GENOMIC DNA]</scope>
    <source>
        <strain evidence="4">CC-503</strain>
    </source>
</reference>
<gene>
    <name evidence="3" type="ORF">CHLRE_14g622650v5</name>
</gene>
<sequence length="240" mass="24914">MPHAMVVAVDVLLAAAEAGQVTVPRELTAAGALQLSPAALLAAAARGGSVPVVRWLLQDWLGMVPPPLPAPIAQTPEGATEEHGAGGGLNQGGEAWAELGRVQDMLSSPLRLMLSKEHLQSLLEPQLLTCAAESGSVDLVVSWLRDTCAGLRLLGLPCSGARGGVGLRGVPAAAGGGRVPCMWAGRKAGRTTWQQPTGIAPCCELWGTWAAPRPPPPSGAECFMWQARRLLTVPLLLLDK</sequence>
<evidence type="ECO:0000256" key="2">
    <source>
        <dbReference type="SAM" id="SignalP"/>
    </source>
</evidence>
<dbReference type="Proteomes" id="UP000006906">
    <property type="component" value="Chromosome 14"/>
</dbReference>
<dbReference type="EMBL" id="CM008975">
    <property type="protein sequence ID" value="PNW73195.1"/>
    <property type="molecule type" value="Genomic_DNA"/>
</dbReference>